<proteinExistence type="predicted"/>
<evidence type="ECO:0000259" key="1">
    <source>
        <dbReference type="PROSITE" id="PS50181"/>
    </source>
</evidence>
<dbReference type="OrthoDB" id="2853639at2759"/>
<dbReference type="EMBL" id="AP024444">
    <property type="protein sequence ID" value="BCS21756.1"/>
    <property type="molecule type" value="Genomic_DNA"/>
</dbReference>
<name>A0A7R7XI15_9EURO</name>
<sequence length="360" mass="40514">MLLSLPNEILCLLPDFIDNIETFTSAAATCRRLRDALNAAPPQTILRLAAASAPTFFSPHPHFLVLATARAASNWALGDAERVRELRSALQGGIDGFYQFCLHRSGLTLADIRRTHLARFSIINPLSDKIDKMAGRQWYSTPDFWDGGVSEAYTIQTEADRATFQLLIYGEMFASTMEAFLEPERGLPFHDLTTRLTYITYCLPDWSCRSYSGFDVLPTGPYADGDPPEGDQVAFHHILSCWRWECLWGDAIRSLLFENPASFPQRGRNEEEHEWQKLLRDALQVQGLEGMQLVTLPKEQISPAVLERAMAIKARVRQIPCPPAVTTFGRRRILTVSSDAPDPAREVRVCCAFHWGMGRV</sequence>
<keyword evidence="3" id="KW-1185">Reference proteome</keyword>
<organism evidence="2 3">
    <name type="scientific">Aspergillus puulaauensis</name>
    <dbReference type="NCBI Taxonomy" id="1220207"/>
    <lineage>
        <taxon>Eukaryota</taxon>
        <taxon>Fungi</taxon>
        <taxon>Dikarya</taxon>
        <taxon>Ascomycota</taxon>
        <taxon>Pezizomycotina</taxon>
        <taxon>Eurotiomycetes</taxon>
        <taxon>Eurotiomycetidae</taxon>
        <taxon>Eurotiales</taxon>
        <taxon>Aspergillaceae</taxon>
        <taxon>Aspergillus</taxon>
    </lineage>
</organism>
<evidence type="ECO:0000313" key="3">
    <source>
        <dbReference type="Proteomes" id="UP000654913"/>
    </source>
</evidence>
<reference evidence="2" key="2">
    <citation type="submission" date="2021-02" db="EMBL/GenBank/DDBJ databases">
        <title>Aspergillus puulaauensis MK2 genome sequence.</title>
        <authorList>
            <person name="Futagami T."/>
            <person name="Mori K."/>
            <person name="Kadooka C."/>
            <person name="Tanaka T."/>
        </authorList>
    </citation>
    <scope>NUCLEOTIDE SEQUENCE</scope>
    <source>
        <strain evidence="2">MK2</strain>
    </source>
</reference>
<reference evidence="2" key="1">
    <citation type="submission" date="2021-01" db="EMBL/GenBank/DDBJ databases">
        <authorList>
            <consortium name="Aspergillus puulaauensis MK2 genome sequencing consortium"/>
            <person name="Kazuki M."/>
            <person name="Futagami T."/>
        </authorList>
    </citation>
    <scope>NUCLEOTIDE SEQUENCE</scope>
    <source>
        <strain evidence="2">MK2</strain>
    </source>
</reference>
<dbReference type="AlphaFoldDB" id="A0A7R7XI15"/>
<dbReference type="InterPro" id="IPR001810">
    <property type="entry name" value="F-box_dom"/>
</dbReference>
<feature type="domain" description="F-box" evidence="1">
    <location>
        <begin position="1"/>
        <end position="48"/>
    </location>
</feature>
<dbReference type="GeneID" id="64971761"/>
<protein>
    <recommendedName>
        <fullName evidence="1">F-box domain-containing protein</fullName>
    </recommendedName>
</protein>
<gene>
    <name evidence="2" type="ORF">APUU_22188A</name>
</gene>
<dbReference type="Proteomes" id="UP000654913">
    <property type="component" value="Chromosome 2"/>
</dbReference>
<dbReference type="PROSITE" id="PS50181">
    <property type="entry name" value="FBOX"/>
    <property type="match status" value="1"/>
</dbReference>
<accession>A0A7R7XI15</accession>
<evidence type="ECO:0000313" key="2">
    <source>
        <dbReference type="EMBL" id="BCS21756.1"/>
    </source>
</evidence>
<dbReference type="KEGG" id="apuu:APUU_22188A"/>
<dbReference type="RefSeq" id="XP_041553950.1">
    <property type="nucleotide sequence ID" value="XM_041701023.1"/>
</dbReference>